<feature type="chain" id="PRO_5002871879" evidence="2">
    <location>
        <begin position="33"/>
        <end position="94"/>
    </location>
</feature>
<evidence type="ECO:0000313" key="4">
    <source>
        <dbReference type="Proteomes" id="UP000002257"/>
    </source>
</evidence>
<reference evidence="3 4" key="1">
    <citation type="journal article" date="2010" name="J. Bacteriol.">
        <title>Complete genome sequence of the aerobic facultative methanotroph Methylocella silvestris BL2.</title>
        <authorList>
            <person name="Chen Y."/>
            <person name="Crombie A."/>
            <person name="Rahman M.T."/>
            <person name="Dedysh S.N."/>
            <person name="Liesack W."/>
            <person name="Stott M.B."/>
            <person name="Alam M."/>
            <person name="Theisen A.R."/>
            <person name="Murrell J.C."/>
            <person name="Dunfield P.F."/>
        </authorList>
    </citation>
    <scope>NUCLEOTIDE SEQUENCE [LARGE SCALE GENOMIC DNA]</scope>
    <source>
        <strain evidence="4">DSM 15510 / CIP 108128 / LMG 27833 / NCIMB 13906 / BL2</strain>
    </source>
</reference>
<keyword evidence="4" id="KW-1185">Reference proteome</keyword>
<evidence type="ECO:0000313" key="3">
    <source>
        <dbReference type="EMBL" id="ACK51196.1"/>
    </source>
</evidence>
<dbReference type="STRING" id="395965.Msil_2262"/>
<dbReference type="EMBL" id="CP001280">
    <property type="protein sequence ID" value="ACK51196.1"/>
    <property type="molecule type" value="Genomic_DNA"/>
</dbReference>
<organism evidence="3 4">
    <name type="scientific">Methylocella silvestris (strain DSM 15510 / CIP 108128 / LMG 27833 / NCIMB 13906 / BL2)</name>
    <dbReference type="NCBI Taxonomy" id="395965"/>
    <lineage>
        <taxon>Bacteria</taxon>
        <taxon>Pseudomonadati</taxon>
        <taxon>Pseudomonadota</taxon>
        <taxon>Alphaproteobacteria</taxon>
        <taxon>Hyphomicrobiales</taxon>
        <taxon>Beijerinckiaceae</taxon>
        <taxon>Methylocella</taxon>
    </lineage>
</organism>
<feature type="signal peptide" evidence="2">
    <location>
        <begin position="1"/>
        <end position="32"/>
    </location>
</feature>
<dbReference type="AlphaFoldDB" id="B8ET58"/>
<proteinExistence type="predicted"/>
<evidence type="ECO:0000256" key="1">
    <source>
        <dbReference type="SAM" id="MobiDB-lite"/>
    </source>
</evidence>
<dbReference type="RefSeq" id="WP_012591265.1">
    <property type="nucleotide sequence ID" value="NC_011666.1"/>
</dbReference>
<name>B8ET58_METSB</name>
<sequence length="94" mass="9792">MHAFTRHSAWGCKALRISLASVLIASAGMAAASGGRPDGHATPATHYYGLYEHRAVMVEPASIDRPGLDPAGTVGRMDLGESPFYPEGPGNVAD</sequence>
<dbReference type="KEGG" id="msl:Msil_2262"/>
<keyword evidence="2" id="KW-0732">Signal</keyword>
<gene>
    <name evidence="3" type="ordered locus">Msil_2262</name>
</gene>
<protein>
    <submittedName>
        <fullName evidence="3">Uncharacterized protein</fullName>
    </submittedName>
</protein>
<dbReference type="OrthoDB" id="10000078at2"/>
<dbReference type="HOGENOM" id="CLU_185214_0_0_5"/>
<feature type="region of interest" description="Disordered" evidence="1">
    <location>
        <begin position="67"/>
        <end position="94"/>
    </location>
</feature>
<evidence type="ECO:0000256" key="2">
    <source>
        <dbReference type="SAM" id="SignalP"/>
    </source>
</evidence>
<dbReference type="Proteomes" id="UP000002257">
    <property type="component" value="Chromosome"/>
</dbReference>
<accession>B8ET58</accession>